<organism evidence="2 3">
    <name type="scientific">Paenibacillus thiaminolyticus</name>
    <name type="common">Bacillus thiaminolyticus</name>
    <dbReference type="NCBI Taxonomy" id="49283"/>
    <lineage>
        <taxon>Bacteria</taxon>
        <taxon>Bacillati</taxon>
        <taxon>Bacillota</taxon>
        <taxon>Bacilli</taxon>
        <taxon>Bacillales</taxon>
        <taxon>Paenibacillaceae</taxon>
        <taxon>Paenibacillus</taxon>
    </lineage>
</organism>
<dbReference type="AlphaFoldDB" id="A0A3A3GU04"/>
<dbReference type="PANTHER" id="PTHR47739">
    <property type="entry name" value="TRNA1(VAL) (ADENINE(37)-N6)-METHYLTRANSFERASE"/>
    <property type="match status" value="1"/>
</dbReference>
<dbReference type="Proteomes" id="UP000266177">
    <property type="component" value="Unassembled WGS sequence"/>
</dbReference>
<dbReference type="GO" id="GO:0032259">
    <property type="term" value="P:methylation"/>
    <property type="evidence" value="ECO:0007669"/>
    <property type="project" value="UniProtKB-KW"/>
</dbReference>
<dbReference type="Gene3D" id="3.40.50.150">
    <property type="entry name" value="Vaccinia Virus protein VP39"/>
    <property type="match status" value="1"/>
</dbReference>
<dbReference type="OrthoDB" id="9777257at2"/>
<dbReference type="CDD" id="cd02440">
    <property type="entry name" value="AdoMet_MTases"/>
    <property type="match status" value="1"/>
</dbReference>
<dbReference type="GO" id="GO:0008168">
    <property type="term" value="F:methyltransferase activity"/>
    <property type="evidence" value="ECO:0007669"/>
    <property type="project" value="UniProtKB-KW"/>
</dbReference>
<proteinExistence type="predicted"/>
<dbReference type="Pfam" id="PF05175">
    <property type="entry name" value="MTS"/>
    <property type="match status" value="1"/>
</dbReference>
<name>A0A3A3GU04_PANTH</name>
<comment type="caution">
    <text evidence="2">The sequence shown here is derived from an EMBL/GenBank/DDBJ whole genome shotgun (WGS) entry which is preliminary data.</text>
</comment>
<dbReference type="EMBL" id="QYZD01000029">
    <property type="protein sequence ID" value="RJG20955.1"/>
    <property type="molecule type" value="Genomic_DNA"/>
</dbReference>
<reference evidence="2 3" key="1">
    <citation type="submission" date="2018-09" db="EMBL/GenBank/DDBJ databases">
        <title>Paenibacillus SK2017-BO5.</title>
        <authorList>
            <person name="Piskunova J.V."/>
            <person name="Dubiley S.A."/>
            <person name="Severinov K.V."/>
        </authorList>
    </citation>
    <scope>NUCLEOTIDE SEQUENCE [LARGE SCALE GENOMIC DNA]</scope>
    <source>
        <strain evidence="2 3">BO5</strain>
    </source>
</reference>
<sequence length="263" mass="29647">MKEHGKESVILQPSERLDDLLTHELRIIQSPEVFSFSMDAVLLARFATVPAKGRIMDLCTGNGVIPLLLSTRTRAAIEGLEIQPRLADMARRSIALNGLEERIRIHEGDLKLFEPDEDRPFYELITVNPPYMPLTAGEPKLSEHQALARHELACTLEDVIAQSARWLRTGGKLAMVHRASRLGDIIALMRAYRIEPKRIRLVHPRIGTEANMVLIEAVRDGKPDVRILPPLIVYNEGNTYCQELMDIYYGESPQLKDGSHGDQ</sequence>
<dbReference type="PANTHER" id="PTHR47739:SF1">
    <property type="entry name" value="TRNA1(VAL) (ADENINE(37)-N6)-METHYLTRANSFERASE"/>
    <property type="match status" value="1"/>
</dbReference>
<dbReference type="SUPFAM" id="SSF53335">
    <property type="entry name" value="S-adenosyl-L-methionine-dependent methyltransferases"/>
    <property type="match status" value="1"/>
</dbReference>
<dbReference type="InterPro" id="IPR050210">
    <property type="entry name" value="tRNA_Adenine-N(6)_MTase"/>
</dbReference>
<keyword evidence="2" id="KW-0489">Methyltransferase</keyword>
<dbReference type="InterPro" id="IPR007848">
    <property type="entry name" value="Small_mtfrase_dom"/>
</dbReference>
<keyword evidence="2" id="KW-0808">Transferase</keyword>
<evidence type="ECO:0000313" key="2">
    <source>
        <dbReference type="EMBL" id="RJG20955.1"/>
    </source>
</evidence>
<dbReference type="RefSeq" id="WP_119795789.1">
    <property type="nucleotide sequence ID" value="NZ_QYZD01000029.1"/>
</dbReference>
<evidence type="ECO:0000259" key="1">
    <source>
        <dbReference type="Pfam" id="PF05175"/>
    </source>
</evidence>
<dbReference type="InterPro" id="IPR029063">
    <property type="entry name" value="SAM-dependent_MTases_sf"/>
</dbReference>
<protein>
    <submittedName>
        <fullName evidence="2">tRNA1(Val) (Adenine(37)-N6)-methyltransferase</fullName>
    </submittedName>
</protein>
<feature type="domain" description="Methyltransferase small" evidence="1">
    <location>
        <begin position="25"/>
        <end position="179"/>
    </location>
</feature>
<gene>
    <name evidence="2" type="ORF">DQX05_23420</name>
</gene>
<evidence type="ECO:0000313" key="3">
    <source>
        <dbReference type="Proteomes" id="UP000266177"/>
    </source>
</evidence>
<accession>A0A3A3GU04</accession>